<feature type="transmembrane region" description="Helical" evidence="1">
    <location>
        <begin position="27"/>
        <end position="46"/>
    </location>
</feature>
<evidence type="ECO:0000256" key="1">
    <source>
        <dbReference type="SAM" id="Phobius"/>
    </source>
</evidence>
<dbReference type="EMBL" id="LAZR01004000">
    <property type="protein sequence ID" value="KKN12722.1"/>
    <property type="molecule type" value="Genomic_DNA"/>
</dbReference>
<protein>
    <submittedName>
        <fullName evidence="2">Uncharacterized protein</fullName>
    </submittedName>
</protein>
<feature type="transmembrane region" description="Helical" evidence="1">
    <location>
        <begin position="94"/>
        <end position="111"/>
    </location>
</feature>
<gene>
    <name evidence="2" type="ORF">LCGC14_1013580</name>
</gene>
<keyword evidence="1" id="KW-0472">Membrane</keyword>
<proteinExistence type="predicted"/>
<accession>A0A0F9NL14</accession>
<keyword evidence="1" id="KW-1133">Transmembrane helix</keyword>
<feature type="transmembrane region" description="Helical" evidence="1">
    <location>
        <begin position="58"/>
        <end position="82"/>
    </location>
</feature>
<sequence>MVCAGLELVKGQGFEGLIVFPSTCNPYFYPWILGALFFIFTMVLYYKDQEKLPKADLISCLGVSSIAIVFLSVILTLINATISGEIVPALDQTNFLRIIAFAIVFIGIWFMKK</sequence>
<organism evidence="2">
    <name type="scientific">marine sediment metagenome</name>
    <dbReference type="NCBI Taxonomy" id="412755"/>
    <lineage>
        <taxon>unclassified sequences</taxon>
        <taxon>metagenomes</taxon>
        <taxon>ecological metagenomes</taxon>
    </lineage>
</organism>
<dbReference type="AlphaFoldDB" id="A0A0F9NL14"/>
<evidence type="ECO:0000313" key="2">
    <source>
        <dbReference type="EMBL" id="KKN12722.1"/>
    </source>
</evidence>
<name>A0A0F9NL14_9ZZZZ</name>
<keyword evidence="1" id="KW-0812">Transmembrane</keyword>
<comment type="caution">
    <text evidence="2">The sequence shown here is derived from an EMBL/GenBank/DDBJ whole genome shotgun (WGS) entry which is preliminary data.</text>
</comment>
<reference evidence="2" key="1">
    <citation type="journal article" date="2015" name="Nature">
        <title>Complex archaea that bridge the gap between prokaryotes and eukaryotes.</title>
        <authorList>
            <person name="Spang A."/>
            <person name="Saw J.H."/>
            <person name="Jorgensen S.L."/>
            <person name="Zaremba-Niedzwiedzka K."/>
            <person name="Martijn J."/>
            <person name="Lind A.E."/>
            <person name="van Eijk R."/>
            <person name="Schleper C."/>
            <person name="Guy L."/>
            <person name="Ettema T.J."/>
        </authorList>
    </citation>
    <scope>NUCLEOTIDE SEQUENCE</scope>
</reference>